<keyword evidence="5" id="KW-1185">Reference proteome</keyword>
<feature type="transmembrane region" description="Helical" evidence="2">
    <location>
        <begin position="111"/>
        <end position="133"/>
    </location>
</feature>
<feature type="region of interest" description="Disordered" evidence="1">
    <location>
        <begin position="241"/>
        <end position="283"/>
    </location>
</feature>
<keyword evidence="2" id="KW-0472">Membrane</keyword>
<evidence type="ECO:0000313" key="5">
    <source>
        <dbReference type="Proteomes" id="UP000383932"/>
    </source>
</evidence>
<dbReference type="InterPro" id="IPR045339">
    <property type="entry name" value="DUF6534"/>
</dbReference>
<gene>
    <name evidence="4" type="ORF">CTheo_3728</name>
</gene>
<feature type="compositionally biased region" description="Polar residues" evidence="1">
    <location>
        <begin position="242"/>
        <end position="256"/>
    </location>
</feature>
<reference evidence="4 5" key="1">
    <citation type="journal article" date="2019" name="Fungal Biol. Biotechnol.">
        <title>Draft genome sequence of fastidious pathogen Ceratobasidium theobromae, which causes vascular-streak dieback in Theobroma cacao.</title>
        <authorList>
            <person name="Ali S.S."/>
            <person name="Asman A."/>
            <person name="Shao J."/>
            <person name="Firmansyah A.P."/>
            <person name="Susilo A.W."/>
            <person name="Rosmana A."/>
            <person name="McMahon P."/>
            <person name="Junaid M."/>
            <person name="Guest D."/>
            <person name="Kheng T.Y."/>
            <person name="Meinhardt L.W."/>
            <person name="Bailey B.A."/>
        </authorList>
    </citation>
    <scope>NUCLEOTIDE SEQUENCE [LARGE SCALE GENOMIC DNA]</scope>
    <source>
        <strain evidence="4 5">CT2</strain>
    </source>
</reference>
<evidence type="ECO:0000313" key="4">
    <source>
        <dbReference type="EMBL" id="KAB5592808.1"/>
    </source>
</evidence>
<comment type="caution">
    <text evidence="4">The sequence shown here is derived from an EMBL/GenBank/DDBJ whole genome shotgun (WGS) entry which is preliminary data.</text>
</comment>
<keyword evidence="2" id="KW-0812">Transmembrane</keyword>
<evidence type="ECO:0000256" key="2">
    <source>
        <dbReference type="SAM" id="Phobius"/>
    </source>
</evidence>
<feature type="transmembrane region" description="Helical" evidence="2">
    <location>
        <begin position="72"/>
        <end position="99"/>
    </location>
</feature>
<dbReference type="PANTHER" id="PTHR40465:SF1">
    <property type="entry name" value="DUF6534 DOMAIN-CONTAINING PROTEIN"/>
    <property type="match status" value="1"/>
</dbReference>
<dbReference type="PANTHER" id="PTHR40465">
    <property type="entry name" value="CHROMOSOME 1, WHOLE GENOME SHOTGUN SEQUENCE"/>
    <property type="match status" value="1"/>
</dbReference>
<keyword evidence="2" id="KW-1133">Transmembrane helix</keyword>
<feature type="domain" description="DUF6534" evidence="3">
    <location>
        <begin position="119"/>
        <end position="203"/>
    </location>
</feature>
<accession>A0A5N5QML6</accession>
<dbReference type="Pfam" id="PF20152">
    <property type="entry name" value="DUF6534"/>
    <property type="match status" value="1"/>
</dbReference>
<sequence>MQVAYLFMMDTLNSACDIGLVWRYTITLFGDLPGLTHSHWLLNVEPLMTVMISSVAQVFFAWRIVMLTGRPWVGWMIAFVAFVEFASGVGCTIGAFIVNEFSRFQELRVGVIFWMGSTVLTDVLITSILCWYLHSHRTGFSRTDDILSRLIRLTMQTGLVITIWSIIDLILYLTVNNNIHLLFQLPLCKLYTNSLMSTLNCRAGWTAEKAINNTIDPLSTAAGGQSNGNTLVFRQEPDKSCHSNVVPMTTTSSSSQHADDLERVENGDETKRPVSGDFRRPRSPTAVQLATAAGLGTAFSDVTSIRSRISTEIK</sequence>
<feature type="compositionally biased region" description="Basic and acidic residues" evidence="1">
    <location>
        <begin position="257"/>
        <end position="280"/>
    </location>
</feature>
<evidence type="ECO:0000256" key="1">
    <source>
        <dbReference type="SAM" id="MobiDB-lite"/>
    </source>
</evidence>
<dbReference type="EMBL" id="SSOP01000053">
    <property type="protein sequence ID" value="KAB5592808.1"/>
    <property type="molecule type" value="Genomic_DNA"/>
</dbReference>
<feature type="transmembrane region" description="Helical" evidence="2">
    <location>
        <begin position="153"/>
        <end position="175"/>
    </location>
</feature>
<dbReference type="OrthoDB" id="3183258at2759"/>
<name>A0A5N5QML6_9AGAM</name>
<organism evidence="4 5">
    <name type="scientific">Ceratobasidium theobromae</name>
    <dbReference type="NCBI Taxonomy" id="1582974"/>
    <lineage>
        <taxon>Eukaryota</taxon>
        <taxon>Fungi</taxon>
        <taxon>Dikarya</taxon>
        <taxon>Basidiomycota</taxon>
        <taxon>Agaricomycotina</taxon>
        <taxon>Agaricomycetes</taxon>
        <taxon>Cantharellales</taxon>
        <taxon>Ceratobasidiaceae</taxon>
        <taxon>Ceratobasidium</taxon>
    </lineage>
</organism>
<dbReference type="Proteomes" id="UP000383932">
    <property type="component" value="Unassembled WGS sequence"/>
</dbReference>
<evidence type="ECO:0000259" key="3">
    <source>
        <dbReference type="Pfam" id="PF20152"/>
    </source>
</evidence>
<protein>
    <recommendedName>
        <fullName evidence="3">DUF6534 domain-containing protein</fullName>
    </recommendedName>
</protein>
<proteinExistence type="predicted"/>
<dbReference type="AlphaFoldDB" id="A0A5N5QML6"/>
<feature type="transmembrane region" description="Helical" evidence="2">
    <location>
        <begin position="47"/>
        <end position="65"/>
    </location>
</feature>